<keyword evidence="5" id="KW-0539">Nucleus</keyword>
<proteinExistence type="predicted"/>
<feature type="compositionally biased region" description="Polar residues" evidence="6">
    <location>
        <begin position="556"/>
        <end position="566"/>
    </location>
</feature>
<dbReference type="Proteomes" id="UP000822688">
    <property type="component" value="Chromosome 8"/>
</dbReference>
<comment type="caution">
    <text evidence="8">The sequence shown here is derived from an EMBL/GenBank/DDBJ whole genome shotgun (WGS) entry which is preliminary data.</text>
</comment>
<sequence length="1046" mass="115818">MAEQAAMEDDDGDFMELDDAFYLNTCSFPGRQEPRYSPSALLTTSAHFSRMTASSGGAAERMEGEPVESDTAFLEPQRMSLAEDLFSEDAQVYSVNDIFESLQSTLPSAPLPVQNTTPDLEGRIVAGDDFNVVHPRPSIMQQPSAFGLVKKRKAIEAGDVMDGRVFRRKYLVTERSEGADPRVSPISAVPNSNNGEIDAISTPRGNGFDENEINPEGLMGLKTKISLKNAVEFESHLFCSSVAHAPPCSSSEVEHEQQTNSKDVGDPYAFGENYEYLYKPGDEVLLKTMGWFPVEEHPNGDTDPSLSVRWIIDEPPSASDLPHLESLLEISPSKFWSPASESRRRPAVRLGYLCCPESSESSHSIRYFLNTSPASSPEVTATMLHHAPGDRISSRKPSNQHSPAFPEVWGMAQNILTPARMGSEPMEASPRLPSLGSDRKLAVHVQAGVLGSSCARSEDNLRRQTSGERSIATLVHQDFSHRQETGYLTASEDAVRRLQRHGKNLVTDFLRVGSAQEEIEVRPKKNNIQHTDASLALRDQSENTTPSSARMRRNRSTGLSASEAENSVLSSKLQNLHGADGVCLVKRESSSLRPLSQPRNLAKGTRDNALHERVASQLLCTEPVSENLRNEHVVNTPCPEVVPYSIAWSGTDGLRVSRKRSSRMRKPKFMGVEVLGNGEVKQAMRTSPSKEFTCSRRKSLTPKRSTFEEPPTFPSNVNLRHLESAPTSDCGTNLRGIPMQDGTSPGKTPTLTRIIKPLRLYKTSTSRGVAYVRIKPILRSTVGRGQPMKLREVKPLQVVKNSAVKDHDDTCEAVLTRAKDPGVLSGEATQIHEAKDEIIPELSGGCEVSKTPARSSKYRGVTRHRHTGRYEAHLWDNTRLKLGIAKRGTQGAYPDEDQAAKAHDLAALKYWGPGTCTNFPPSVYEEELRAMKNLTKEEYVVILRRRSPGFTRGVSKYRGVTRHHQEGRWEARIGRHSGAKYHYLGTYDTQEEAAAAYDRAAVRNRGMKAITNFDISNYIKKDPQGAQAVTLSHIKYSKYSTRANRC</sequence>
<keyword evidence="4" id="KW-0804">Transcription</keyword>
<dbReference type="Gene3D" id="3.30.730.10">
    <property type="entry name" value="AP2/ERF domain"/>
    <property type="match status" value="2"/>
</dbReference>
<dbReference type="InterPro" id="IPR036955">
    <property type="entry name" value="AP2/ERF_dom_sf"/>
</dbReference>
<dbReference type="Pfam" id="PF00847">
    <property type="entry name" value="AP2"/>
    <property type="match status" value="1"/>
</dbReference>
<dbReference type="AlphaFoldDB" id="A0A8T0H1I7"/>
<evidence type="ECO:0000256" key="1">
    <source>
        <dbReference type="ARBA" id="ARBA00004123"/>
    </source>
</evidence>
<dbReference type="GO" id="GO:0003677">
    <property type="term" value="F:DNA binding"/>
    <property type="evidence" value="ECO:0007669"/>
    <property type="project" value="UniProtKB-KW"/>
</dbReference>
<keyword evidence="2" id="KW-0805">Transcription regulation</keyword>
<gene>
    <name evidence="8" type="ORF">KC19_8G095800</name>
</gene>
<name>A0A8T0H1I7_CERPU</name>
<dbReference type="InterPro" id="IPR016177">
    <property type="entry name" value="DNA-bd_dom_sf"/>
</dbReference>
<protein>
    <recommendedName>
        <fullName evidence="7">AP2/ERF domain-containing protein</fullName>
    </recommendedName>
</protein>
<organism evidence="8 9">
    <name type="scientific">Ceratodon purpureus</name>
    <name type="common">Fire moss</name>
    <name type="synonym">Dicranum purpureum</name>
    <dbReference type="NCBI Taxonomy" id="3225"/>
    <lineage>
        <taxon>Eukaryota</taxon>
        <taxon>Viridiplantae</taxon>
        <taxon>Streptophyta</taxon>
        <taxon>Embryophyta</taxon>
        <taxon>Bryophyta</taxon>
        <taxon>Bryophytina</taxon>
        <taxon>Bryopsida</taxon>
        <taxon>Dicranidae</taxon>
        <taxon>Pseudoditrichales</taxon>
        <taxon>Ditrichaceae</taxon>
        <taxon>Ceratodon</taxon>
    </lineage>
</organism>
<evidence type="ECO:0000256" key="5">
    <source>
        <dbReference type="ARBA" id="ARBA00023242"/>
    </source>
</evidence>
<dbReference type="CDD" id="cd00018">
    <property type="entry name" value="AP2"/>
    <property type="match status" value="2"/>
</dbReference>
<reference evidence="8" key="1">
    <citation type="submission" date="2020-06" db="EMBL/GenBank/DDBJ databases">
        <title>WGS assembly of Ceratodon purpureus strain R40.</title>
        <authorList>
            <person name="Carey S.B."/>
            <person name="Jenkins J."/>
            <person name="Shu S."/>
            <person name="Lovell J.T."/>
            <person name="Sreedasyam A."/>
            <person name="Maumus F."/>
            <person name="Tiley G.P."/>
            <person name="Fernandez-Pozo N."/>
            <person name="Barry K."/>
            <person name="Chen C."/>
            <person name="Wang M."/>
            <person name="Lipzen A."/>
            <person name="Daum C."/>
            <person name="Saski C.A."/>
            <person name="Payton A.C."/>
            <person name="Mcbreen J.C."/>
            <person name="Conrad R.E."/>
            <person name="Kollar L.M."/>
            <person name="Olsson S."/>
            <person name="Huttunen S."/>
            <person name="Landis J.B."/>
            <person name="Wickett N.J."/>
            <person name="Johnson M.G."/>
            <person name="Rensing S.A."/>
            <person name="Grimwood J."/>
            <person name="Schmutz J."/>
            <person name="Mcdaniel S.F."/>
        </authorList>
    </citation>
    <scope>NUCLEOTIDE SEQUENCE</scope>
    <source>
        <strain evidence="8">R40</strain>
    </source>
</reference>
<feature type="region of interest" description="Disordered" evidence="6">
    <location>
        <begin position="524"/>
        <end position="566"/>
    </location>
</feature>
<dbReference type="SMART" id="SM00380">
    <property type="entry name" value="AP2"/>
    <property type="match status" value="2"/>
</dbReference>
<dbReference type="EMBL" id="CM026429">
    <property type="protein sequence ID" value="KAG0564249.1"/>
    <property type="molecule type" value="Genomic_DNA"/>
</dbReference>
<feature type="domain" description="AP2/ERF" evidence="7">
    <location>
        <begin position="857"/>
        <end position="920"/>
    </location>
</feature>
<keyword evidence="9" id="KW-1185">Reference proteome</keyword>
<keyword evidence="3" id="KW-0238">DNA-binding</keyword>
<dbReference type="GO" id="GO:0003700">
    <property type="term" value="F:DNA-binding transcription factor activity"/>
    <property type="evidence" value="ECO:0007669"/>
    <property type="project" value="InterPro"/>
</dbReference>
<feature type="region of interest" description="Disordered" evidence="6">
    <location>
        <begin position="180"/>
        <end position="207"/>
    </location>
</feature>
<accession>A0A8T0H1I7</accession>
<comment type="subcellular location">
    <subcellularLocation>
        <location evidence="1">Nucleus</location>
    </subcellularLocation>
</comment>
<dbReference type="InterPro" id="IPR001471">
    <property type="entry name" value="AP2/ERF_dom"/>
</dbReference>
<dbReference type="SUPFAM" id="SSF54171">
    <property type="entry name" value="DNA-binding domain"/>
    <property type="match status" value="2"/>
</dbReference>
<dbReference type="PROSITE" id="PS51032">
    <property type="entry name" value="AP2_ERF"/>
    <property type="match status" value="2"/>
</dbReference>
<evidence type="ECO:0000256" key="3">
    <source>
        <dbReference type="ARBA" id="ARBA00023125"/>
    </source>
</evidence>
<dbReference type="GO" id="GO:0005634">
    <property type="term" value="C:nucleus"/>
    <property type="evidence" value="ECO:0007669"/>
    <property type="project" value="UniProtKB-SubCell"/>
</dbReference>
<dbReference type="PANTHER" id="PTHR32467:SF172">
    <property type="entry name" value="OS09G0423800 PROTEIN"/>
    <property type="match status" value="1"/>
</dbReference>
<feature type="domain" description="AP2/ERF" evidence="7">
    <location>
        <begin position="956"/>
        <end position="1014"/>
    </location>
</feature>
<evidence type="ECO:0000256" key="6">
    <source>
        <dbReference type="SAM" id="MobiDB-lite"/>
    </source>
</evidence>
<evidence type="ECO:0000256" key="2">
    <source>
        <dbReference type="ARBA" id="ARBA00023015"/>
    </source>
</evidence>
<evidence type="ECO:0000313" key="8">
    <source>
        <dbReference type="EMBL" id="KAG0564249.1"/>
    </source>
</evidence>
<feature type="region of interest" description="Disordered" evidence="6">
    <location>
        <begin position="695"/>
        <end position="724"/>
    </location>
</feature>
<evidence type="ECO:0000313" key="9">
    <source>
        <dbReference type="Proteomes" id="UP000822688"/>
    </source>
</evidence>
<evidence type="ECO:0000259" key="7">
    <source>
        <dbReference type="PROSITE" id="PS51032"/>
    </source>
</evidence>
<dbReference type="PANTHER" id="PTHR32467">
    <property type="entry name" value="AP2-LIKE ETHYLENE-RESPONSIVE TRANSCRIPTION FACTOR"/>
    <property type="match status" value="1"/>
</dbReference>
<evidence type="ECO:0000256" key="4">
    <source>
        <dbReference type="ARBA" id="ARBA00023163"/>
    </source>
</evidence>